<organism evidence="2 3">
    <name type="scientific">Shewanella woodyi (strain ATCC 51908 / MS32)</name>
    <dbReference type="NCBI Taxonomy" id="392500"/>
    <lineage>
        <taxon>Bacteria</taxon>
        <taxon>Pseudomonadati</taxon>
        <taxon>Pseudomonadota</taxon>
        <taxon>Gammaproteobacteria</taxon>
        <taxon>Alteromonadales</taxon>
        <taxon>Shewanellaceae</taxon>
        <taxon>Shewanella</taxon>
    </lineage>
</organism>
<keyword evidence="1" id="KW-1133">Transmembrane helix</keyword>
<evidence type="ECO:0000256" key="1">
    <source>
        <dbReference type="SAM" id="Phobius"/>
    </source>
</evidence>
<gene>
    <name evidence="2" type="ordered locus">Swoo_0857</name>
</gene>
<dbReference type="Proteomes" id="UP000002168">
    <property type="component" value="Chromosome"/>
</dbReference>
<feature type="transmembrane region" description="Helical" evidence="1">
    <location>
        <begin position="47"/>
        <end position="66"/>
    </location>
</feature>
<keyword evidence="1" id="KW-0472">Membrane</keyword>
<accession>B1KF00</accession>
<sequence>MASVPSTHTVATVLGIYQASLNSKYCDYLCKPSFALKKRGAQKAEGVIVLSFVCLLLFSASPHFMVMDEVLG</sequence>
<keyword evidence="1" id="KW-0812">Transmembrane</keyword>
<protein>
    <submittedName>
        <fullName evidence="2">Uncharacterized protein</fullName>
    </submittedName>
</protein>
<reference evidence="2 3" key="1">
    <citation type="submission" date="2008-02" db="EMBL/GenBank/DDBJ databases">
        <title>Complete sequence of Shewanella woodyi ATCC 51908.</title>
        <authorList>
            <consortium name="US DOE Joint Genome Institute"/>
            <person name="Copeland A."/>
            <person name="Lucas S."/>
            <person name="Lapidus A."/>
            <person name="Glavina del Rio T."/>
            <person name="Dalin E."/>
            <person name="Tice H."/>
            <person name="Bruce D."/>
            <person name="Goodwin L."/>
            <person name="Pitluck S."/>
            <person name="Sims D."/>
            <person name="Brettin T."/>
            <person name="Detter J.C."/>
            <person name="Han C."/>
            <person name="Kuske C.R."/>
            <person name="Schmutz J."/>
            <person name="Larimer F."/>
            <person name="Land M."/>
            <person name="Hauser L."/>
            <person name="Kyrpides N."/>
            <person name="Lykidis A."/>
            <person name="Zhao J.-S."/>
            <person name="Richardson P."/>
        </authorList>
    </citation>
    <scope>NUCLEOTIDE SEQUENCE [LARGE SCALE GENOMIC DNA]</scope>
    <source>
        <strain evidence="3">ATCC 51908 / MS32</strain>
    </source>
</reference>
<evidence type="ECO:0000313" key="3">
    <source>
        <dbReference type="Proteomes" id="UP000002168"/>
    </source>
</evidence>
<keyword evidence="3" id="KW-1185">Reference proteome</keyword>
<proteinExistence type="predicted"/>
<name>B1KF00_SHEWM</name>
<dbReference type="AlphaFoldDB" id="B1KF00"/>
<dbReference type="EMBL" id="CP000961">
    <property type="protein sequence ID" value="ACA85151.1"/>
    <property type="molecule type" value="Genomic_DNA"/>
</dbReference>
<dbReference type="HOGENOM" id="CLU_2720117_0_0_6"/>
<dbReference type="KEGG" id="swd:Swoo_0857"/>
<evidence type="ECO:0000313" key="2">
    <source>
        <dbReference type="EMBL" id="ACA85151.1"/>
    </source>
</evidence>